<organism evidence="1 2">
    <name type="scientific">Helicobacter fennelliae MRY12-0050</name>
    <dbReference type="NCBI Taxonomy" id="1325130"/>
    <lineage>
        <taxon>Bacteria</taxon>
        <taxon>Pseudomonadati</taxon>
        <taxon>Campylobacterota</taxon>
        <taxon>Epsilonproteobacteria</taxon>
        <taxon>Campylobacterales</taxon>
        <taxon>Helicobacteraceae</taxon>
        <taxon>Helicobacter</taxon>
    </lineage>
</organism>
<dbReference type="EMBL" id="BASD01000005">
    <property type="protein sequence ID" value="GAD18363.1"/>
    <property type="molecule type" value="Genomic_DNA"/>
</dbReference>
<sequence>MLYLRFLHQNICYNTFFIIALSARSGDAGKKSLYYSWL</sequence>
<dbReference type="Proteomes" id="UP000018143">
    <property type="component" value="Unassembled WGS sequence"/>
</dbReference>
<evidence type="ECO:0000313" key="2">
    <source>
        <dbReference type="Proteomes" id="UP000018143"/>
    </source>
</evidence>
<comment type="caution">
    <text evidence="1">The sequence shown here is derived from an EMBL/GenBank/DDBJ whole genome shotgun (WGS) entry which is preliminary data.</text>
</comment>
<reference evidence="1 2" key="1">
    <citation type="journal article" date="2013" name="Genome Announc.">
        <title>Draft Genome Sequence of Helicobacter fennelliae Strain MRY12-0050, Isolated from a Bacteremia Patient.</title>
        <authorList>
            <person name="Rimbara E."/>
            <person name="Matsui M."/>
            <person name="Mori S."/>
            <person name="Suzuki S."/>
            <person name="Suzuki M."/>
            <person name="Kim H."/>
            <person name="Sekizuka T."/>
            <person name="Kuroda M."/>
            <person name="Shibayama K."/>
        </authorList>
    </citation>
    <scope>NUCLEOTIDE SEQUENCE [LARGE SCALE GENOMIC DNA]</scope>
    <source>
        <strain evidence="1 2">MRY12-0050</strain>
    </source>
</reference>
<dbReference type="AlphaFoldDB" id="T1DV18"/>
<gene>
    <name evidence="1" type="ORF">HFN_2291</name>
</gene>
<keyword evidence="2" id="KW-1185">Reference proteome</keyword>
<name>T1DV18_9HELI</name>
<evidence type="ECO:0000313" key="1">
    <source>
        <dbReference type="EMBL" id="GAD18363.1"/>
    </source>
</evidence>
<protein>
    <submittedName>
        <fullName evidence="1">Uncharacterized protein</fullName>
    </submittedName>
</protein>
<accession>T1DV18</accession>
<proteinExistence type="predicted"/>